<evidence type="ECO:0000256" key="3">
    <source>
        <dbReference type="ARBA" id="ARBA00023002"/>
    </source>
</evidence>
<dbReference type="EMBL" id="PXXK01000378">
    <property type="protein sequence ID" value="RFN45079.1"/>
    <property type="molecule type" value="Genomic_DNA"/>
</dbReference>
<keyword evidence="9" id="KW-1185">Reference proteome</keyword>
<dbReference type="STRING" id="2594813.A0A395MD87"/>
<evidence type="ECO:0000256" key="2">
    <source>
        <dbReference type="ARBA" id="ARBA00022723"/>
    </source>
</evidence>
<dbReference type="InterPro" id="IPR050364">
    <property type="entry name" value="Cytochrome_P450_fung"/>
</dbReference>
<evidence type="ECO:0000313" key="9">
    <source>
        <dbReference type="Proteomes" id="UP000265631"/>
    </source>
</evidence>
<keyword evidence="2 6" id="KW-0479">Metal-binding</keyword>
<dbReference type="InterPro" id="IPR001128">
    <property type="entry name" value="Cyt_P450"/>
</dbReference>
<protein>
    <submittedName>
        <fullName evidence="8">Cytochrome p450 oxidoreductase</fullName>
    </submittedName>
</protein>
<feature type="signal peptide" evidence="7">
    <location>
        <begin position="1"/>
        <end position="21"/>
    </location>
</feature>
<dbReference type="PANTHER" id="PTHR46300:SF2">
    <property type="entry name" value="CYTOCHROME P450 MONOOXYGENASE ALNH-RELATED"/>
    <property type="match status" value="1"/>
</dbReference>
<reference evidence="8 9" key="1">
    <citation type="journal article" date="2018" name="PLoS Pathog.">
        <title>Evolution of structural diversity of trichothecenes, a family of toxins produced by plant pathogenic and entomopathogenic fungi.</title>
        <authorList>
            <person name="Proctor R.H."/>
            <person name="McCormick S.P."/>
            <person name="Kim H.S."/>
            <person name="Cardoza R.E."/>
            <person name="Stanley A.M."/>
            <person name="Lindo L."/>
            <person name="Kelly A."/>
            <person name="Brown D.W."/>
            <person name="Lee T."/>
            <person name="Vaughan M.M."/>
            <person name="Alexander N.J."/>
            <person name="Busman M."/>
            <person name="Gutierrez S."/>
        </authorList>
    </citation>
    <scope>NUCLEOTIDE SEQUENCE [LARGE SCALE GENOMIC DNA]</scope>
    <source>
        <strain evidence="8 9">NRRL 13405</strain>
    </source>
</reference>
<evidence type="ECO:0000256" key="1">
    <source>
        <dbReference type="ARBA" id="ARBA00010617"/>
    </source>
</evidence>
<dbReference type="GO" id="GO:0004497">
    <property type="term" value="F:monooxygenase activity"/>
    <property type="evidence" value="ECO:0007669"/>
    <property type="project" value="UniProtKB-KW"/>
</dbReference>
<gene>
    <name evidence="8" type="ORF">FIE12Z_10697</name>
</gene>
<dbReference type="InterPro" id="IPR036396">
    <property type="entry name" value="Cyt_P450_sf"/>
</dbReference>
<dbReference type="InterPro" id="IPR017972">
    <property type="entry name" value="Cyt_P450_CS"/>
</dbReference>
<dbReference type="GO" id="GO:0016705">
    <property type="term" value="F:oxidoreductase activity, acting on paired donors, with incorporation or reduction of molecular oxygen"/>
    <property type="evidence" value="ECO:0007669"/>
    <property type="project" value="InterPro"/>
</dbReference>
<dbReference type="GO" id="GO:0020037">
    <property type="term" value="F:heme binding"/>
    <property type="evidence" value="ECO:0007669"/>
    <property type="project" value="InterPro"/>
</dbReference>
<dbReference type="CDD" id="cd11065">
    <property type="entry name" value="CYP64-like"/>
    <property type="match status" value="1"/>
</dbReference>
<dbReference type="GO" id="GO:0005506">
    <property type="term" value="F:iron ion binding"/>
    <property type="evidence" value="ECO:0007669"/>
    <property type="project" value="InterPro"/>
</dbReference>
<dbReference type="PRINTS" id="PR00463">
    <property type="entry name" value="EP450I"/>
</dbReference>
<dbReference type="InterPro" id="IPR002401">
    <property type="entry name" value="Cyt_P450_E_grp-I"/>
</dbReference>
<feature type="binding site" description="axial binding residue" evidence="6">
    <location>
        <position position="439"/>
    </location>
    <ligand>
        <name>heme</name>
        <dbReference type="ChEBI" id="CHEBI:30413"/>
    </ligand>
    <ligandPart>
        <name>Fe</name>
        <dbReference type="ChEBI" id="CHEBI:18248"/>
    </ligandPart>
</feature>
<dbReference type="Gene3D" id="1.10.630.10">
    <property type="entry name" value="Cytochrome P450"/>
    <property type="match status" value="1"/>
</dbReference>
<name>A0A395MD87_9HYPO</name>
<keyword evidence="5" id="KW-0503">Monooxygenase</keyword>
<dbReference type="AlphaFoldDB" id="A0A395MD87"/>
<keyword evidence="6" id="KW-0349">Heme</keyword>
<proteinExistence type="inferred from homology"/>
<comment type="cofactor">
    <cofactor evidence="6">
        <name>heme</name>
        <dbReference type="ChEBI" id="CHEBI:30413"/>
    </cofactor>
</comment>
<comment type="similarity">
    <text evidence="1">Belongs to the cytochrome P450 family.</text>
</comment>
<dbReference type="PROSITE" id="PS00086">
    <property type="entry name" value="CYTOCHROME_P450"/>
    <property type="match status" value="1"/>
</dbReference>
<feature type="chain" id="PRO_5017197794" evidence="7">
    <location>
        <begin position="22"/>
        <end position="838"/>
    </location>
</feature>
<dbReference type="SUPFAM" id="SSF48264">
    <property type="entry name" value="Cytochrome P450"/>
    <property type="match status" value="1"/>
</dbReference>
<dbReference type="PRINTS" id="PR00385">
    <property type="entry name" value="P450"/>
</dbReference>
<keyword evidence="7" id="KW-0732">Signal</keyword>
<organism evidence="8 9">
    <name type="scientific">Fusarium flagelliforme</name>
    <dbReference type="NCBI Taxonomy" id="2675880"/>
    <lineage>
        <taxon>Eukaryota</taxon>
        <taxon>Fungi</taxon>
        <taxon>Dikarya</taxon>
        <taxon>Ascomycota</taxon>
        <taxon>Pezizomycotina</taxon>
        <taxon>Sordariomycetes</taxon>
        <taxon>Hypocreomycetidae</taxon>
        <taxon>Hypocreales</taxon>
        <taxon>Nectriaceae</taxon>
        <taxon>Fusarium</taxon>
        <taxon>Fusarium incarnatum-equiseti species complex</taxon>
    </lineage>
</organism>
<dbReference type="Pfam" id="PF00067">
    <property type="entry name" value="p450"/>
    <property type="match status" value="1"/>
</dbReference>
<comment type="caution">
    <text evidence="8">The sequence shown here is derived from an EMBL/GenBank/DDBJ whole genome shotgun (WGS) entry which is preliminary data.</text>
</comment>
<dbReference type="Proteomes" id="UP000265631">
    <property type="component" value="Unassembled WGS sequence"/>
</dbReference>
<evidence type="ECO:0000256" key="4">
    <source>
        <dbReference type="ARBA" id="ARBA00023004"/>
    </source>
</evidence>
<keyword evidence="4 6" id="KW-0408">Iron</keyword>
<dbReference type="PANTHER" id="PTHR46300">
    <property type="entry name" value="P450, PUTATIVE (EUROFUNG)-RELATED-RELATED"/>
    <property type="match status" value="1"/>
</dbReference>
<evidence type="ECO:0000256" key="5">
    <source>
        <dbReference type="ARBA" id="ARBA00023033"/>
    </source>
</evidence>
<accession>A0A395MD87</accession>
<evidence type="ECO:0000256" key="7">
    <source>
        <dbReference type="SAM" id="SignalP"/>
    </source>
</evidence>
<evidence type="ECO:0000313" key="8">
    <source>
        <dbReference type="EMBL" id="RFN45079.1"/>
    </source>
</evidence>
<evidence type="ECO:0000256" key="6">
    <source>
        <dbReference type="PIRSR" id="PIRSR602401-1"/>
    </source>
</evidence>
<sequence length="838" mass="95076">MLTLQLFCLALVAIFVRLLFTGRRPKNYPPGPPTLPILGNIHLMPKRDAHLQFRKWADEYGPVYSLILGTKPFIVLSSAQAVKDLLDKKSALYSDRQEMYVGQILGSGGLRLLMMGYGQTWRSFRKLVHSLLNVTAAKSYVPYQDLENKQMLFELVTQPDQFLQSIRRYSNALTTTMVFGWRSPIYHDPKLMQLFNGFADFAEINQTGIAALLDSFPVLRKLPDFLLPVQRKAKELHKKEKDLYLSHWLKAKQDIAAGTIKPCFCVGLAEAQEKGGFDDDQAAYISGTLLEAGSDTTSSTLYAFVQAMLLYPEVQRKAQDEIDKVVGRDRMPTMDDEMDLQYIRACMKETLRWMPTTILGAVPHAVTQDDIYNGYLIPKGAGVLNNVWGIHMDPERHPNPRQFNPERYIDDLQSLADAAANPDASKRDQFTFGAGRRICPGIHVAERSLFLGMSRILWAFNIEPTVDEQGSPVLPDPDRLTQGFVCMPEEFPAKIVPRSREKRDLVVESWKKAEKDVLDPETKQWLLAGTGNALAEKMVGSKPFMFHDISCSIVLFAATEVRTLHLQPENTSIPNHPAAFLTETPQFYGTGAVYSVSLGMNSPSVSISSESHLFRQSTRIAVSTMNTIIDKFWDWALGDAARNPEPFYEDADLEWVTAVLPLLVTLSAIHDAGPAAIEHFGPKLGPDWAKFKTTDMKQVFTLVQVLPRHMDTLDPEGTSGVYRMLQNWDPEFRKITIIGELYTNKTVELPKELYDLEYLASWLFVNVMARFSQMNMELAEESVHILVETSYFRHYIMVIEEGKTLGDVRADRLRFKEWEDARNVRDPMLRLEFQIPLV</sequence>
<keyword evidence="3" id="KW-0560">Oxidoreductase</keyword>